<comment type="function">
    <text evidence="1 6">DEAD-box RNA helicase-like protein required for pre-18S rRNA processing, specifically at sites A0, A1, and A2.</text>
</comment>
<reference evidence="9 10" key="2">
    <citation type="submission" date="2016-08" db="EMBL/GenBank/DDBJ databases">
        <title>Pervasive Adenine N6-methylation of Active Genes in Fungi.</title>
        <authorList>
            <consortium name="DOE Joint Genome Institute"/>
            <person name="Mondo S.J."/>
            <person name="Dannebaum R.O."/>
            <person name="Kuo R.C."/>
            <person name="Labutti K."/>
            <person name="Haridas S."/>
            <person name="Kuo A."/>
            <person name="Salamov A."/>
            <person name="Ahrendt S.R."/>
            <person name="Lipzen A."/>
            <person name="Sullivan W."/>
            <person name="Andreopoulos W.B."/>
            <person name="Clum A."/>
            <person name="Lindquist E."/>
            <person name="Daum C."/>
            <person name="Ramamoorthy G.K."/>
            <person name="Gryganskyi A."/>
            <person name="Culley D."/>
            <person name="Magnuson J.K."/>
            <person name="James T.Y."/>
            <person name="O'Malley M.A."/>
            <person name="Stajich J.E."/>
            <person name="Spatafora J.W."/>
            <person name="Visel A."/>
            <person name="Grigoriev I.V."/>
        </authorList>
    </citation>
    <scope>NUCLEOTIDE SEQUENCE [LARGE SCALE GENOMIC DNA]</scope>
    <source>
        <strain evidence="10">finn</strain>
    </source>
</reference>
<gene>
    <name evidence="9" type="ORF">BCR36DRAFT_397196</name>
</gene>
<organism evidence="9 10">
    <name type="scientific">Piromyces finnis</name>
    <dbReference type="NCBI Taxonomy" id="1754191"/>
    <lineage>
        <taxon>Eukaryota</taxon>
        <taxon>Fungi</taxon>
        <taxon>Fungi incertae sedis</taxon>
        <taxon>Chytridiomycota</taxon>
        <taxon>Chytridiomycota incertae sedis</taxon>
        <taxon>Neocallimastigomycetes</taxon>
        <taxon>Neocallimastigales</taxon>
        <taxon>Neocallimastigaceae</taxon>
        <taxon>Piromyces</taxon>
    </lineage>
</organism>
<dbReference type="GO" id="GO:0000462">
    <property type="term" value="P:maturation of SSU-rRNA from tricistronic rRNA transcript (SSU-rRNA, 5.8S rRNA, LSU-rRNA)"/>
    <property type="evidence" value="ECO:0007669"/>
    <property type="project" value="EnsemblFungi"/>
</dbReference>
<evidence type="ECO:0000256" key="4">
    <source>
        <dbReference type="ARBA" id="ARBA00015422"/>
    </source>
</evidence>
<sequence>MNNLNELNIKKRIQESFINTNKTFVKKEDSEESDEIFTDLQKSLFSYINNYNDIIYSNSDNSKMNEIRSIYTLHALNHVFKTRDKILKNSEKIKHLQEKGEDIPDIRDQGFTRPKVLIVLPYRNSALDVMDLMIKMSGSKQIENKKRLYNEFKLPSDEDNDMSDKPDDFKKIFRGNIDDCFRVGIKFTRKTMRFFADFYQSDIIVASPLGLRMIIGAEGEKKRDYDFLSSIELLIIDQCQDLLMQNWDHLLHVLNHMHLIPKATHDTDFSRIKNWYLDSKAKYLCQNLIFTEYLTPELNSLFNTYCKNISGKIKIRHQHYGTINDVIIPVQQTYHRVATKSIKHSDDDRFNFFIYKVLPNIQKSVILQMHTAIYVPSYFDFIRIRNYMDENDYSYHVLSEYTEPADISRARSDFYHGRVRYILMTERFHYFRRYRIRGIQNIVFYGLPDHANFFSEMLNNLSPPKGEEGSDVSCTILYTKYDRLKLERVVGFNRVQKLCNSMKSDTFMFA</sequence>
<evidence type="ECO:0000256" key="1">
    <source>
        <dbReference type="ARBA" id="ARBA00002883"/>
    </source>
</evidence>
<comment type="caution">
    <text evidence="9">The sequence shown here is derived from an EMBL/GenBank/DDBJ whole genome shotgun (WGS) entry which is preliminary data.</text>
</comment>
<dbReference type="STRING" id="1754191.A0A1Y1VB07"/>
<dbReference type="GO" id="GO:0032040">
    <property type="term" value="C:small-subunit processome"/>
    <property type="evidence" value="ECO:0007669"/>
    <property type="project" value="EnsemblFungi"/>
</dbReference>
<name>A0A1Y1VB07_9FUNG</name>
<dbReference type="AlphaFoldDB" id="A0A1Y1VB07"/>
<dbReference type="PANTHER" id="PTHR12933:SF0">
    <property type="entry name" value="U3 SMALL NUCLEOLAR RNA-ASSOCIATED PROTEIN 25 HOMOLOG"/>
    <property type="match status" value="1"/>
</dbReference>
<dbReference type="Pfam" id="PF22916">
    <property type="entry name" value="UTP25_NTPase-like"/>
    <property type="match status" value="1"/>
</dbReference>
<dbReference type="InterPro" id="IPR027417">
    <property type="entry name" value="P-loop_NTPase"/>
</dbReference>
<dbReference type="GO" id="GO:0019843">
    <property type="term" value="F:rRNA binding"/>
    <property type="evidence" value="ECO:0007669"/>
    <property type="project" value="EnsemblFungi"/>
</dbReference>
<reference evidence="9 10" key="1">
    <citation type="submission" date="2016-08" db="EMBL/GenBank/DDBJ databases">
        <title>Genomes of anaerobic fungi encode conserved fungal cellulosomes for biomass hydrolysis.</title>
        <authorList>
            <consortium name="DOE Joint Genome Institute"/>
            <person name="Haitjema C.H."/>
            <person name="Gilmore S.P."/>
            <person name="Henske J.K."/>
            <person name="Solomon K.V."/>
            <person name="De Groot R."/>
            <person name="Kuo A."/>
            <person name="Mondo S.J."/>
            <person name="Salamov A.A."/>
            <person name="Labutti K."/>
            <person name="Zhao Z."/>
            <person name="Chiniquy J."/>
            <person name="Barry K."/>
            <person name="Brewer H.M."/>
            <person name="Purvine S.O."/>
            <person name="Wright A.T."/>
            <person name="Boxma B."/>
            <person name="Van Alen T."/>
            <person name="Hackstein J.H."/>
            <person name="Baker S.E."/>
            <person name="Grigoriev I.V."/>
            <person name="O'Malley M.A."/>
        </authorList>
    </citation>
    <scope>NUCLEOTIDE SEQUENCE [LARGE SCALE GENOMIC DNA]</scope>
    <source>
        <strain evidence="10">finn</strain>
    </source>
</reference>
<dbReference type="EMBL" id="MCFH01000018">
    <property type="protein sequence ID" value="ORX51475.1"/>
    <property type="molecule type" value="Genomic_DNA"/>
</dbReference>
<comment type="similarity">
    <text evidence="3 6">Belongs to the UTP25 family.</text>
</comment>
<dbReference type="GO" id="GO:0034511">
    <property type="term" value="F:U3 snoRNA binding"/>
    <property type="evidence" value="ECO:0007669"/>
    <property type="project" value="EnsemblFungi"/>
</dbReference>
<dbReference type="InterPro" id="IPR010678">
    <property type="entry name" value="UTP25"/>
</dbReference>
<dbReference type="Proteomes" id="UP000193719">
    <property type="component" value="Unassembled WGS sequence"/>
</dbReference>
<keyword evidence="6" id="KW-0698">rRNA processing</keyword>
<dbReference type="Gene3D" id="3.40.50.300">
    <property type="entry name" value="P-loop containing nucleotide triphosphate hydrolases"/>
    <property type="match status" value="1"/>
</dbReference>
<feature type="domain" description="UTP25 NTP hydrolase-like" evidence="8">
    <location>
        <begin position="51"/>
        <end position="313"/>
    </location>
</feature>
<keyword evidence="6" id="KW-0690">Ribosome biogenesis</keyword>
<comment type="subcellular location">
    <subcellularLocation>
        <location evidence="2 6">Nucleus</location>
        <location evidence="2 6">Nucleolus</location>
    </subcellularLocation>
</comment>
<evidence type="ECO:0000256" key="6">
    <source>
        <dbReference type="RuleBase" id="RU365070"/>
    </source>
</evidence>
<evidence type="ECO:0000256" key="3">
    <source>
        <dbReference type="ARBA" id="ARBA00009223"/>
    </source>
</evidence>
<comment type="subunit">
    <text evidence="6">Component of the ribosomal small subunit (SSU) processome composed of at least 40 protein subunits and snoRNA U3.</text>
</comment>
<evidence type="ECO:0000313" key="9">
    <source>
        <dbReference type="EMBL" id="ORX51475.1"/>
    </source>
</evidence>
<keyword evidence="10" id="KW-1185">Reference proteome</keyword>
<dbReference type="InterPro" id="IPR053939">
    <property type="entry name" value="UTP25_C"/>
</dbReference>
<dbReference type="OrthoDB" id="10264378at2759"/>
<dbReference type="InterPro" id="IPR053940">
    <property type="entry name" value="UTP25_NTPase-like"/>
</dbReference>
<dbReference type="FunFam" id="3.40.50.300:FF:001559">
    <property type="entry name" value="U3 small nucleolar RNA-associated protein 25"/>
    <property type="match status" value="1"/>
</dbReference>
<evidence type="ECO:0000259" key="8">
    <source>
        <dbReference type="Pfam" id="PF22916"/>
    </source>
</evidence>
<dbReference type="PANTHER" id="PTHR12933">
    <property type="entry name" value="ORF PROTEIN-RELATED"/>
    <property type="match status" value="1"/>
</dbReference>
<evidence type="ECO:0000256" key="5">
    <source>
        <dbReference type="ARBA" id="ARBA00023242"/>
    </source>
</evidence>
<evidence type="ECO:0000313" key="10">
    <source>
        <dbReference type="Proteomes" id="UP000193719"/>
    </source>
</evidence>
<evidence type="ECO:0000256" key="2">
    <source>
        <dbReference type="ARBA" id="ARBA00004604"/>
    </source>
</evidence>
<feature type="domain" description="UTP25 C-terminal" evidence="7">
    <location>
        <begin position="323"/>
        <end position="508"/>
    </location>
</feature>
<accession>A0A1Y1VB07</accession>
<keyword evidence="5 6" id="KW-0539">Nucleus</keyword>
<dbReference type="Pfam" id="PF06862">
    <property type="entry name" value="Utp25_C"/>
    <property type="match status" value="1"/>
</dbReference>
<protein>
    <recommendedName>
        <fullName evidence="4 6">U3 small nucleolar RNA-associated protein 25</fullName>
        <shortName evidence="6">U3 snoRNA-associated protein 25</shortName>
    </recommendedName>
</protein>
<proteinExistence type="inferred from homology"/>
<evidence type="ECO:0000259" key="7">
    <source>
        <dbReference type="Pfam" id="PF06862"/>
    </source>
</evidence>
<keyword evidence="6" id="KW-0687">Ribonucleoprotein</keyword>